<dbReference type="InterPro" id="IPR002931">
    <property type="entry name" value="Transglutaminase-like"/>
</dbReference>
<dbReference type="InterPro" id="IPR052901">
    <property type="entry name" value="Bact_TGase-like"/>
</dbReference>
<sequence length="708" mass="80739">MGVALIAVAAFPLYLSEVMPAIFWMMATAGLLMGMTIGSKTFSRNIESIFRILVMVTLLVIVITGFQKGDHLLNSINLVFLATMIRGMRLKTSRHYFQMIGLSFLILAASAIVNLDISFAVAFLLYAMFLTWTLIYTHVSQQVESSTHHDIVAQKASKFVSGKFLLGSSFLGLVLLVFSLTVFFLFPRFTLGFFAPGKEGETVQGFSDAIDLGHFGTLKTSSKIVLRLEFLSGDKNPKVLKSIFLRGVSFDHYNGNGWSKSESKSYPLLEYSRDGYLTIPDKLNLEIRNDSEFEYNIYQEPLHNDTPVIFAAANPLGIKSHNRGSSQRKHKRTKFFIDDVKDLTHDQKENKPLDYTVRSALMNHTTFNLDPVRKEYPPYLKERYTQLPLELDERISDLAKEYSDGAQNSYALALSIENALKKEYSYTTEGVGRSTDPISNFLFERKKGHCEYFATAMVLMMRTQGIPARPVNGFLGSQYNSYGDYYIVTEANAHTWVEVFFPEYGWTTFDPTPPSLSEFYFADAFTNLRLWLDSMKLQWYKWVVFYNLDRQILLYTGLWNSILPDSKNIDLGTRVSAREFRIKMRSTVRSMTNWKTATVMIATIGFIPGVQFLYRYYRKRKIPGRSPLARLALKLKELLIRKGFTVTPGLTLPGLSKQGEKMQFSAKDDLDLLVTLIEEGRWDPSATVHDEKIKNLYRAISRSPAVRQ</sequence>
<keyword evidence="1" id="KW-0472">Membrane</keyword>
<organism evidence="3">
    <name type="scientific">marine metagenome</name>
    <dbReference type="NCBI Taxonomy" id="408172"/>
    <lineage>
        <taxon>unclassified sequences</taxon>
        <taxon>metagenomes</taxon>
        <taxon>ecological metagenomes</taxon>
    </lineage>
</organism>
<dbReference type="Pfam" id="PF01841">
    <property type="entry name" value="Transglut_core"/>
    <property type="match status" value="1"/>
</dbReference>
<evidence type="ECO:0000259" key="2">
    <source>
        <dbReference type="SMART" id="SM00460"/>
    </source>
</evidence>
<name>A0A381YSF5_9ZZZZ</name>
<protein>
    <recommendedName>
        <fullName evidence="2">Transglutaminase-like domain-containing protein</fullName>
    </recommendedName>
</protein>
<feature type="transmembrane region" description="Helical" evidence="1">
    <location>
        <begin position="164"/>
        <end position="186"/>
    </location>
</feature>
<proteinExistence type="predicted"/>
<gene>
    <name evidence="3" type="ORF">METZ01_LOCUS132753</name>
</gene>
<feature type="transmembrane region" description="Helical" evidence="1">
    <location>
        <begin position="49"/>
        <end position="66"/>
    </location>
</feature>
<evidence type="ECO:0000256" key="1">
    <source>
        <dbReference type="SAM" id="Phobius"/>
    </source>
</evidence>
<keyword evidence="1" id="KW-1133">Transmembrane helix</keyword>
<evidence type="ECO:0000313" key="3">
    <source>
        <dbReference type="EMBL" id="SVA79899.1"/>
    </source>
</evidence>
<dbReference type="EMBL" id="UINC01018937">
    <property type="protein sequence ID" value="SVA79899.1"/>
    <property type="molecule type" value="Genomic_DNA"/>
</dbReference>
<dbReference type="SUPFAM" id="SSF54001">
    <property type="entry name" value="Cysteine proteinases"/>
    <property type="match status" value="1"/>
</dbReference>
<dbReference type="AlphaFoldDB" id="A0A381YSF5"/>
<dbReference type="InterPro" id="IPR021878">
    <property type="entry name" value="TgpA_N"/>
</dbReference>
<dbReference type="Gene3D" id="3.10.620.30">
    <property type="match status" value="1"/>
</dbReference>
<dbReference type="Pfam" id="PF11992">
    <property type="entry name" value="TgpA_N"/>
    <property type="match status" value="1"/>
</dbReference>
<keyword evidence="1" id="KW-0812">Transmembrane</keyword>
<dbReference type="PANTHER" id="PTHR42736">
    <property type="entry name" value="PROTEIN-GLUTAMINE GAMMA-GLUTAMYLTRANSFERASE"/>
    <property type="match status" value="1"/>
</dbReference>
<accession>A0A381YSF5</accession>
<dbReference type="PANTHER" id="PTHR42736:SF1">
    <property type="entry name" value="PROTEIN-GLUTAMINE GAMMA-GLUTAMYLTRANSFERASE"/>
    <property type="match status" value="1"/>
</dbReference>
<dbReference type="SMART" id="SM00460">
    <property type="entry name" value="TGc"/>
    <property type="match status" value="1"/>
</dbReference>
<feature type="transmembrane region" description="Helical" evidence="1">
    <location>
        <begin position="594"/>
        <end position="617"/>
    </location>
</feature>
<dbReference type="InterPro" id="IPR038765">
    <property type="entry name" value="Papain-like_cys_pep_sf"/>
</dbReference>
<reference evidence="3" key="1">
    <citation type="submission" date="2018-05" db="EMBL/GenBank/DDBJ databases">
        <authorList>
            <person name="Lanie J.A."/>
            <person name="Ng W.-L."/>
            <person name="Kazmierczak K.M."/>
            <person name="Andrzejewski T.M."/>
            <person name="Davidsen T.M."/>
            <person name="Wayne K.J."/>
            <person name="Tettelin H."/>
            <person name="Glass J.I."/>
            <person name="Rusch D."/>
            <person name="Podicherti R."/>
            <person name="Tsui H.-C.T."/>
            <person name="Winkler M.E."/>
        </authorList>
    </citation>
    <scope>NUCLEOTIDE SEQUENCE</scope>
</reference>
<feature type="transmembrane region" description="Helical" evidence="1">
    <location>
        <begin position="119"/>
        <end position="139"/>
    </location>
</feature>
<feature type="transmembrane region" description="Helical" evidence="1">
    <location>
        <begin position="95"/>
        <end position="113"/>
    </location>
</feature>
<feature type="domain" description="Transglutaminase-like" evidence="2">
    <location>
        <begin position="442"/>
        <end position="513"/>
    </location>
</feature>